<reference evidence="4 5" key="1">
    <citation type="journal article" date="2018" name="Int. J. Syst. Evol. Microbiol.">
        <title>Pseudooceanicola lipolyticus sp. nov., a marine alphaproteobacterium, reclassification of Oceanicola flagellatus as Pseudooceanicola flagellatus comb. nov. and emended description of the genus Pseudooceanicola.</title>
        <authorList>
            <person name="Huang M.-M."/>
            <person name="Guo L.-L."/>
            <person name="Wu Y.-H."/>
            <person name="Lai Q.-L."/>
            <person name="Shao Z.-Z."/>
            <person name="Wang C.-S."/>
            <person name="Wu M."/>
            <person name="Xu X.-W."/>
        </authorList>
    </citation>
    <scope>NUCLEOTIDE SEQUENCE [LARGE SCALE GENOMIC DNA]</scope>
    <source>
        <strain evidence="4 5">157</strain>
    </source>
</reference>
<dbReference type="SUPFAM" id="SSF53474">
    <property type="entry name" value="alpha/beta-Hydrolases"/>
    <property type="match status" value="1"/>
</dbReference>
<comment type="caution">
    <text evidence="4">The sequence shown here is derived from an EMBL/GenBank/DDBJ whole genome shotgun (WGS) entry which is preliminary data.</text>
</comment>
<dbReference type="Proteomes" id="UP000231553">
    <property type="component" value="Unassembled WGS sequence"/>
</dbReference>
<accession>A0A2M8J5L4</accession>
<organism evidence="4 5">
    <name type="scientific">Pseudooceanicola lipolyticus</name>
    <dbReference type="NCBI Taxonomy" id="2029104"/>
    <lineage>
        <taxon>Bacteria</taxon>
        <taxon>Pseudomonadati</taxon>
        <taxon>Pseudomonadota</taxon>
        <taxon>Alphaproteobacteria</taxon>
        <taxon>Rhodobacterales</taxon>
        <taxon>Paracoccaceae</taxon>
        <taxon>Pseudooceanicola</taxon>
    </lineage>
</organism>
<evidence type="ECO:0000259" key="3">
    <source>
        <dbReference type="Pfam" id="PF07859"/>
    </source>
</evidence>
<evidence type="ECO:0000256" key="1">
    <source>
        <dbReference type="ARBA" id="ARBA00010515"/>
    </source>
</evidence>
<protein>
    <recommendedName>
        <fullName evidence="3">Alpha/beta hydrolase fold-3 domain-containing protein</fullName>
    </recommendedName>
</protein>
<proteinExistence type="inferred from homology"/>
<dbReference type="InterPro" id="IPR029058">
    <property type="entry name" value="AB_hydrolase_fold"/>
</dbReference>
<dbReference type="Gene3D" id="3.40.50.1820">
    <property type="entry name" value="alpha/beta hydrolase"/>
    <property type="match status" value="1"/>
</dbReference>
<dbReference type="InterPro" id="IPR050300">
    <property type="entry name" value="GDXG_lipolytic_enzyme"/>
</dbReference>
<keyword evidence="5" id="KW-1185">Reference proteome</keyword>
<dbReference type="OrthoDB" id="9806180at2"/>
<gene>
    <name evidence="4" type="ORF">CVM52_03700</name>
</gene>
<keyword evidence="2" id="KW-0378">Hydrolase</keyword>
<dbReference type="EMBL" id="PGTB01000005">
    <property type="protein sequence ID" value="PJE38064.1"/>
    <property type="molecule type" value="Genomic_DNA"/>
</dbReference>
<feature type="domain" description="Alpha/beta hydrolase fold-3" evidence="3">
    <location>
        <begin position="83"/>
        <end position="290"/>
    </location>
</feature>
<dbReference type="AlphaFoldDB" id="A0A2M8J5L4"/>
<evidence type="ECO:0000313" key="5">
    <source>
        <dbReference type="Proteomes" id="UP000231553"/>
    </source>
</evidence>
<comment type="similarity">
    <text evidence="1">Belongs to the 'GDXG' lipolytic enzyme family.</text>
</comment>
<dbReference type="GO" id="GO:0016787">
    <property type="term" value="F:hydrolase activity"/>
    <property type="evidence" value="ECO:0007669"/>
    <property type="project" value="UniProtKB-KW"/>
</dbReference>
<dbReference type="PANTHER" id="PTHR48081">
    <property type="entry name" value="AB HYDROLASE SUPERFAMILY PROTEIN C4A8.06C"/>
    <property type="match status" value="1"/>
</dbReference>
<evidence type="ECO:0000313" key="4">
    <source>
        <dbReference type="EMBL" id="PJE38064.1"/>
    </source>
</evidence>
<dbReference type="FunFam" id="3.40.50.1820:FF:000089">
    <property type="entry name" value="Alpha/beta hydrolase"/>
    <property type="match status" value="1"/>
</dbReference>
<dbReference type="PANTHER" id="PTHR48081:SF8">
    <property type="entry name" value="ALPHA_BETA HYDROLASE FOLD-3 DOMAIN-CONTAINING PROTEIN-RELATED"/>
    <property type="match status" value="1"/>
</dbReference>
<dbReference type="InterPro" id="IPR013094">
    <property type="entry name" value="AB_hydrolase_3"/>
</dbReference>
<dbReference type="Pfam" id="PF07859">
    <property type="entry name" value="Abhydrolase_3"/>
    <property type="match status" value="1"/>
</dbReference>
<name>A0A2M8J5L4_9RHOB</name>
<dbReference type="RefSeq" id="WP_100161251.1">
    <property type="nucleotide sequence ID" value="NZ_PGTB01000005.1"/>
</dbReference>
<sequence length="323" mass="34208">MPDDVHPQIQDILDRTAAAGLKPVEELGLTAGRAQAEQLAAARKEASPPPQLLEVQDTRTGIGFGNVPVRIYRASNEAAAPVVVFFHGGGHVICSLDTHDDIARHLAHQAGCTVISVDYRMAPEHPFPAAVEDSFAATRWVAENAEALRVDPARLALCGDSAGANLATVVAIMARRSGGPAIAAQVLVYPVIDYRGGTASAARYGTGYGNFGTATLRWFMDHYLPDPASRDDWRACPANADLAGDLPPALVITAQCDPLHDEAVAYAEQLRTAGVAVDHLGFEGMIHGFFGFLGLVDAAEEAHAAVAAFLSKTWNRPNRTIGS</sequence>
<evidence type="ECO:0000256" key="2">
    <source>
        <dbReference type="ARBA" id="ARBA00022801"/>
    </source>
</evidence>